<name>A0A0V1J7M8_TRIPS</name>
<organism evidence="1 2">
    <name type="scientific">Trichinella pseudospiralis</name>
    <name type="common">Parasitic roundworm</name>
    <dbReference type="NCBI Taxonomy" id="6337"/>
    <lineage>
        <taxon>Eukaryota</taxon>
        <taxon>Metazoa</taxon>
        <taxon>Ecdysozoa</taxon>
        <taxon>Nematoda</taxon>
        <taxon>Enoplea</taxon>
        <taxon>Dorylaimia</taxon>
        <taxon>Trichinellida</taxon>
        <taxon>Trichinellidae</taxon>
        <taxon>Trichinella</taxon>
    </lineage>
</organism>
<keyword evidence="2" id="KW-1185">Reference proteome</keyword>
<sequence length="93" mass="10086">MIIVRRSRPDLPAPMIDALTFCVCLIWTGRTPVDLAPFGPACHGHYCGACRLAGAHQLASLFDIRRCCCLGSHVSYVVEIDMDERKVAAGIVG</sequence>
<reference evidence="1 2" key="1">
    <citation type="submission" date="2015-01" db="EMBL/GenBank/DDBJ databases">
        <title>Evolution of Trichinella species and genotypes.</title>
        <authorList>
            <person name="Korhonen P.K."/>
            <person name="Edoardo P."/>
            <person name="Giuseppe L.R."/>
            <person name="Gasser R.B."/>
        </authorList>
    </citation>
    <scope>NUCLEOTIDE SEQUENCE [LARGE SCALE GENOMIC DNA]</scope>
    <source>
        <strain evidence="1">ISS588</strain>
    </source>
</reference>
<comment type="caution">
    <text evidence="1">The sequence shown here is derived from an EMBL/GenBank/DDBJ whole genome shotgun (WGS) entry which is preliminary data.</text>
</comment>
<dbReference type="Proteomes" id="UP000054805">
    <property type="component" value="Unassembled WGS sequence"/>
</dbReference>
<proteinExistence type="predicted"/>
<evidence type="ECO:0000313" key="2">
    <source>
        <dbReference type="Proteomes" id="UP000054805"/>
    </source>
</evidence>
<dbReference type="AlphaFoldDB" id="A0A0V1J7M8"/>
<evidence type="ECO:0000313" key="1">
    <source>
        <dbReference type="EMBL" id="KRZ30960.1"/>
    </source>
</evidence>
<accession>A0A0V1J7M8</accession>
<protein>
    <submittedName>
        <fullName evidence="1">Uncharacterized protein</fullName>
    </submittedName>
</protein>
<dbReference type="EMBL" id="JYDS01000030">
    <property type="protein sequence ID" value="KRZ30960.1"/>
    <property type="molecule type" value="Genomic_DNA"/>
</dbReference>
<gene>
    <name evidence="1" type="ORF">T4B_4212</name>
</gene>